<dbReference type="AlphaFoldDB" id="A0AAW1PHQ6"/>
<dbReference type="Gene3D" id="1.10.510.10">
    <property type="entry name" value="Transferase(Phosphotransferase) domain 1"/>
    <property type="match status" value="1"/>
</dbReference>
<organism evidence="3 4">
    <name type="scientific">Symbiochloris irregularis</name>
    <dbReference type="NCBI Taxonomy" id="706552"/>
    <lineage>
        <taxon>Eukaryota</taxon>
        <taxon>Viridiplantae</taxon>
        <taxon>Chlorophyta</taxon>
        <taxon>core chlorophytes</taxon>
        <taxon>Trebouxiophyceae</taxon>
        <taxon>Trebouxiales</taxon>
        <taxon>Trebouxiaceae</taxon>
        <taxon>Symbiochloris</taxon>
    </lineage>
</organism>
<sequence>MGLLVGGVACLAAAVTLKKACGSARLRLSVRRPWARSATIYAAQPPHGALGTVRQVQETPLSENQEGVVKVEETVPEEKHVADAVTRDYFAWQHCQSGNSAVQPLQKGPLVTDSRELPRPDAGRISCLPVDTLSYIQRVGSSAVTHLAQVVHISPSRATAIMAEYVQATTVSQEWRDALSHEVQVLQALEGHPNFLSLAGWIVEPTHSGSGVVGVAYATGPCWTLAEAARMSGAVPPVAARHLFSQVLGALGHMHDQGWFHLGLGLQKVLISRDGTRAYVTGFADARHDGRYEHMNNYELQDPILPSSASRMDLLEVGMMVLEVLTPQAFALYRHSAEGILWAVNGLPHPFREVLLEIFAATEAEPSAASLSQQLAFQGGDRCPSADAAPARCGSNREEPAASPCEESRLEADAPSGASASF</sequence>
<feature type="compositionally biased region" description="Basic and acidic residues" evidence="1">
    <location>
        <begin position="395"/>
        <end position="412"/>
    </location>
</feature>
<feature type="region of interest" description="Disordered" evidence="1">
    <location>
        <begin position="380"/>
        <end position="422"/>
    </location>
</feature>
<feature type="domain" description="Protein kinase" evidence="2">
    <location>
        <begin position="133"/>
        <end position="422"/>
    </location>
</feature>
<accession>A0AAW1PHQ6</accession>
<dbReference type="Proteomes" id="UP001465755">
    <property type="component" value="Unassembled WGS sequence"/>
</dbReference>
<dbReference type="GO" id="GO:0005524">
    <property type="term" value="F:ATP binding"/>
    <property type="evidence" value="ECO:0007669"/>
    <property type="project" value="InterPro"/>
</dbReference>
<protein>
    <recommendedName>
        <fullName evidence="2">Protein kinase domain-containing protein</fullName>
    </recommendedName>
</protein>
<evidence type="ECO:0000256" key="1">
    <source>
        <dbReference type="SAM" id="MobiDB-lite"/>
    </source>
</evidence>
<gene>
    <name evidence="3" type="ORF">WJX73_004616</name>
</gene>
<comment type="caution">
    <text evidence="3">The sequence shown here is derived from an EMBL/GenBank/DDBJ whole genome shotgun (WGS) entry which is preliminary data.</text>
</comment>
<dbReference type="InterPro" id="IPR000719">
    <property type="entry name" value="Prot_kinase_dom"/>
</dbReference>
<reference evidence="3 4" key="1">
    <citation type="journal article" date="2024" name="Nat. Commun.">
        <title>Phylogenomics reveals the evolutionary origins of lichenization in chlorophyte algae.</title>
        <authorList>
            <person name="Puginier C."/>
            <person name="Libourel C."/>
            <person name="Otte J."/>
            <person name="Skaloud P."/>
            <person name="Haon M."/>
            <person name="Grisel S."/>
            <person name="Petersen M."/>
            <person name="Berrin J.G."/>
            <person name="Delaux P.M."/>
            <person name="Dal Grande F."/>
            <person name="Keller J."/>
        </authorList>
    </citation>
    <scope>NUCLEOTIDE SEQUENCE [LARGE SCALE GENOMIC DNA]</scope>
    <source>
        <strain evidence="3 4">SAG 2036</strain>
    </source>
</reference>
<evidence type="ECO:0000313" key="3">
    <source>
        <dbReference type="EMBL" id="KAK9807935.1"/>
    </source>
</evidence>
<dbReference type="SUPFAM" id="SSF56112">
    <property type="entry name" value="Protein kinase-like (PK-like)"/>
    <property type="match status" value="1"/>
</dbReference>
<name>A0AAW1PHQ6_9CHLO</name>
<evidence type="ECO:0000259" key="2">
    <source>
        <dbReference type="PROSITE" id="PS50011"/>
    </source>
</evidence>
<proteinExistence type="predicted"/>
<evidence type="ECO:0000313" key="4">
    <source>
        <dbReference type="Proteomes" id="UP001465755"/>
    </source>
</evidence>
<dbReference type="GO" id="GO:0004672">
    <property type="term" value="F:protein kinase activity"/>
    <property type="evidence" value="ECO:0007669"/>
    <property type="project" value="InterPro"/>
</dbReference>
<dbReference type="PROSITE" id="PS50011">
    <property type="entry name" value="PROTEIN_KINASE_DOM"/>
    <property type="match status" value="1"/>
</dbReference>
<keyword evidence="4" id="KW-1185">Reference proteome</keyword>
<dbReference type="EMBL" id="JALJOQ010000029">
    <property type="protein sequence ID" value="KAK9807935.1"/>
    <property type="molecule type" value="Genomic_DNA"/>
</dbReference>
<dbReference type="InterPro" id="IPR011009">
    <property type="entry name" value="Kinase-like_dom_sf"/>
</dbReference>